<evidence type="ECO:0000256" key="3">
    <source>
        <dbReference type="ARBA" id="ARBA00022448"/>
    </source>
</evidence>
<evidence type="ECO:0000256" key="7">
    <source>
        <dbReference type="ARBA" id="ARBA00022723"/>
    </source>
</evidence>
<comment type="similarity">
    <text evidence="2 12">Belongs to the cytochrome ubiquinol oxidase subunit 1 family.</text>
</comment>
<feature type="transmembrane region" description="Helical" evidence="12">
    <location>
        <begin position="244"/>
        <end position="262"/>
    </location>
</feature>
<keyword evidence="6 12" id="KW-0812">Transmembrane</keyword>
<dbReference type="EMBL" id="RKMF01000004">
    <property type="protein sequence ID" value="ROZ64018.1"/>
    <property type="molecule type" value="Genomic_DNA"/>
</dbReference>
<evidence type="ECO:0000256" key="4">
    <source>
        <dbReference type="ARBA" id="ARBA00022475"/>
    </source>
</evidence>
<feature type="transmembrane region" description="Helical" evidence="12">
    <location>
        <begin position="20"/>
        <end position="41"/>
    </location>
</feature>
<feature type="transmembrane region" description="Helical" evidence="12">
    <location>
        <begin position="127"/>
        <end position="150"/>
    </location>
</feature>
<evidence type="ECO:0000256" key="12">
    <source>
        <dbReference type="PIRNR" id="PIRNR006446"/>
    </source>
</evidence>
<feature type="transmembrane region" description="Helical" evidence="12">
    <location>
        <begin position="91"/>
        <end position="115"/>
    </location>
</feature>
<dbReference type="GO" id="GO:0019646">
    <property type="term" value="P:aerobic electron transport chain"/>
    <property type="evidence" value="ECO:0007669"/>
    <property type="project" value="InterPro"/>
</dbReference>
<keyword evidence="5 12" id="KW-0349">Heme</keyword>
<keyword evidence="14" id="KW-1185">Reference proteome</keyword>
<feature type="transmembrane region" description="Helical" evidence="12">
    <location>
        <begin position="405"/>
        <end position="426"/>
    </location>
</feature>
<dbReference type="PANTHER" id="PTHR30365">
    <property type="entry name" value="CYTOCHROME D UBIQUINOL OXIDASE"/>
    <property type="match status" value="1"/>
</dbReference>
<feature type="transmembrane region" description="Helical" evidence="12">
    <location>
        <begin position="371"/>
        <end position="393"/>
    </location>
</feature>
<protein>
    <submittedName>
        <fullName evidence="13">Cytochrome ubiquinol oxidase subunit I</fullName>
    </submittedName>
</protein>
<dbReference type="GO" id="GO:0070069">
    <property type="term" value="C:cytochrome complex"/>
    <property type="evidence" value="ECO:0007669"/>
    <property type="project" value="UniProtKB-UniRule"/>
</dbReference>
<dbReference type="GO" id="GO:0005886">
    <property type="term" value="C:plasma membrane"/>
    <property type="evidence" value="ECO:0007669"/>
    <property type="project" value="UniProtKB-SubCell"/>
</dbReference>
<dbReference type="InterPro" id="IPR002585">
    <property type="entry name" value="Cyt-d_ubiquinol_oxidase_su_1"/>
</dbReference>
<comment type="caution">
    <text evidence="13">The sequence shown here is derived from an EMBL/GenBank/DDBJ whole genome shotgun (WGS) entry which is preliminary data.</text>
</comment>
<dbReference type="AlphaFoldDB" id="A0A3N4ADG3"/>
<feature type="transmembrane region" description="Helical" evidence="12">
    <location>
        <begin position="465"/>
        <end position="488"/>
    </location>
</feature>
<dbReference type="Proteomes" id="UP000270616">
    <property type="component" value="Unassembled WGS sequence"/>
</dbReference>
<reference evidence="13 14" key="1">
    <citation type="submission" date="2018-10" db="EMBL/GenBank/DDBJ databases">
        <title>Kocuria sp. M5W7-7, whole genome shotgun sequence.</title>
        <authorList>
            <person name="Tuo L."/>
        </authorList>
    </citation>
    <scope>NUCLEOTIDE SEQUENCE [LARGE SCALE GENOMIC DNA]</scope>
    <source>
        <strain evidence="13 14">M5W7-7</strain>
    </source>
</reference>
<accession>A0A3N4ADG3</accession>
<dbReference type="GO" id="GO:0016682">
    <property type="term" value="F:oxidoreductase activity, acting on diphenols and related substances as donors, oxygen as acceptor"/>
    <property type="evidence" value="ECO:0007669"/>
    <property type="project" value="TreeGrafter"/>
</dbReference>
<evidence type="ECO:0000256" key="9">
    <source>
        <dbReference type="ARBA" id="ARBA00022989"/>
    </source>
</evidence>
<gene>
    <name evidence="13" type="ORF">EDL96_04355</name>
</gene>
<dbReference type="GO" id="GO:0046872">
    <property type="term" value="F:metal ion binding"/>
    <property type="evidence" value="ECO:0007669"/>
    <property type="project" value="UniProtKB-UniRule"/>
</dbReference>
<dbReference type="GO" id="GO:0020037">
    <property type="term" value="F:heme binding"/>
    <property type="evidence" value="ECO:0007669"/>
    <property type="project" value="TreeGrafter"/>
</dbReference>
<sequence>MDPLEIARWQFGITTVYHFIMVPLTLGLGPLVAIMQTLWVRTGNERYLRMTKFWGKVYLINFIMGVATGLVQEFQFGMAWSEYSRFVGDVFGAPLAMEGLLAFFFESTFIGLWIFGWDRLPKKIHLACLWIAVLGSVASAYFIIVANSWMQHPVGVEMVDGRPVMTDIWAVLTNNTALAAFTHAIFGAIGVGSALLIGISWYHLWQRRRDGIDTVDQNGRVVVGENPAIPGRDREDHSVWLKSLRLGAVAAMIGFAGVAVTGDVQGKLMFEQQPMKMAAAEAACHDGTSFSVLSVGDLGSQNCDDVKGLIEIPGLLSFLAEGDFGTPVRGVYTLIPEYEQDYGTNLPEDEIYGERSGQEIDYLPLMEVTYWGFRIMIGFGAAATGFAALALWIARKGTVPASKPLMLLAVASIGAPFVANIAGWVFTEMGRQPFVVAPNPDPSGIDGVYMYTAAAVSPGVTGQEVIFSLVTLGLIYLALFVVEVFLLVKYVRGGVVSAMPELAAHDHYGGDGHGGARGPHSDDDVLAFAY</sequence>
<name>A0A3N4ADG3_9MICC</name>
<evidence type="ECO:0000313" key="13">
    <source>
        <dbReference type="EMBL" id="ROZ64018.1"/>
    </source>
</evidence>
<evidence type="ECO:0000256" key="10">
    <source>
        <dbReference type="ARBA" id="ARBA00023004"/>
    </source>
</evidence>
<dbReference type="PIRSF" id="PIRSF006446">
    <property type="entry name" value="Cyt_quinol_oxidase_1"/>
    <property type="match status" value="1"/>
</dbReference>
<keyword evidence="4 12" id="KW-1003">Cell membrane</keyword>
<keyword evidence="9 12" id="KW-1133">Transmembrane helix</keyword>
<proteinExistence type="inferred from homology"/>
<dbReference type="PANTHER" id="PTHR30365:SF15">
    <property type="entry name" value="CYTOCHROME BD UBIQUINOL OXIDASE SUBUNIT 1"/>
    <property type="match status" value="1"/>
</dbReference>
<evidence type="ECO:0000256" key="11">
    <source>
        <dbReference type="ARBA" id="ARBA00023136"/>
    </source>
</evidence>
<evidence type="ECO:0000256" key="1">
    <source>
        <dbReference type="ARBA" id="ARBA00004651"/>
    </source>
</evidence>
<dbReference type="RefSeq" id="WP_123824598.1">
    <property type="nucleotide sequence ID" value="NZ_RKMF01000004.1"/>
</dbReference>
<dbReference type="GO" id="GO:0009055">
    <property type="term" value="F:electron transfer activity"/>
    <property type="evidence" value="ECO:0007669"/>
    <property type="project" value="UniProtKB-UniRule"/>
</dbReference>
<organism evidence="13 14">
    <name type="scientific">Kocuria soli</name>
    <dbReference type="NCBI Taxonomy" id="2485125"/>
    <lineage>
        <taxon>Bacteria</taxon>
        <taxon>Bacillati</taxon>
        <taxon>Actinomycetota</taxon>
        <taxon>Actinomycetes</taxon>
        <taxon>Micrococcales</taxon>
        <taxon>Micrococcaceae</taxon>
        <taxon>Kocuria</taxon>
    </lineage>
</organism>
<evidence type="ECO:0000256" key="8">
    <source>
        <dbReference type="ARBA" id="ARBA00022982"/>
    </source>
</evidence>
<comment type="subcellular location">
    <subcellularLocation>
        <location evidence="1">Cell membrane</location>
        <topology evidence="1">Multi-pass membrane protein</topology>
    </subcellularLocation>
</comment>
<evidence type="ECO:0000256" key="6">
    <source>
        <dbReference type="ARBA" id="ARBA00022692"/>
    </source>
</evidence>
<dbReference type="OrthoDB" id="9807042at2"/>
<feature type="transmembrane region" description="Helical" evidence="12">
    <location>
        <begin position="53"/>
        <end position="71"/>
    </location>
</feature>
<keyword evidence="7 12" id="KW-0479">Metal-binding</keyword>
<dbReference type="Pfam" id="PF01654">
    <property type="entry name" value="Cyt_bd_oxida_I"/>
    <property type="match status" value="1"/>
</dbReference>
<keyword evidence="11 12" id="KW-0472">Membrane</keyword>
<keyword evidence="3 12" id="KW-0813">Transport</keyword>
<evidence type="ECO:0000256" key="2">
    <source>
        <dbReference type="ARBA" id="ARBA00009819"/>
    </source>
</evidence>
<feature type="transmembrane region" description="Helical" evidence="12">
    <location>
        <begin position="177"/>
        <end position="202"/>
    </location>
</feature>
<keyword evidence="8 12" id="KW-0249">Electron transport</keyword>
<keyword evidence="10 12" id="KW-0408">Iron</keyword>
<evidence type="ECO:0000256" key="5">
    <source>
        <dbReference type="ARBA" id="ARBA00022617"/>
    </source>
</evidence>
<evidence type="ECO:0000313" key="14">
    <source>
        <dbReference type="Proteomes" id="UP000270616"/>
    </source>
</evidence>